<accession>A0A852TAM3</accession>
<dbReference type="EMBL" id="JACCBX010000003">
    <property type="protein sequence ID" value="NYE04827.1"/>
    <property type="molecule type" value="Genomic_DNA"/>
</dbReference>
<name>A0A852TAM3_9BACI</name>
<dbReference type="AlphaFoldDB" id="A0A852TAM3"/>
<evidence type="ECO:0000313" key="1">
    <source>
        <dbReference type="EMBL" id="NYE04827.1"/>
    </source>
</evidence>
<reference evidence="2" key="1">
    <citation type="submission" date="2020-07" db="EMBL/GenBank/DDBJ databases">
        <authorList>
            <person name="Partida-Martinez L."/>
            <person name="Huntemann M."/>
            <person name="Clum A."/>
            <person name="Wang J."/>
            <person name="Palaniappan K."/>
            <person name="Ritter S."/>
            <person name="Chen I.-M."/>
            <person name="Stamatis D."/>
            <person name="Reddy T."/>
            <person name="O'Malley R."/>
            <person name="Daum C."/>
            <person name="Shapiro N."/>
            <person name="Ivanova N."/>
            <person name="Kyrpides N."/>
            <person name="Woyke T."/>
        </authorList>
    </citation>
    <scope>NUCLEOTIDE SEQUENCE [LARGE SCALE GENOMIC DNA]</scope>
    <source>
        <strain evidence="2">AT2.8</strain>
    </source>
</reference>
<reference evidence="2" key="2">
    <citation type="submission" date="2020-08" db="EMBL/GenBank/DDBJ databases">
        <title>The Agave Microbiome: Exploring the role of microbial communities in plant adaptations to desert environments.</title>
        <authorList>
            <person name="Partida-Martinez L.P."/>
        </authorList>
    </citation>
    <scope>NUCLEOTIDE SEQUENCE [LARGE SCALE GENOMIC DNA]</scope>
    <source>
        <strain evidence="2">AT2.8</strain>
    </source>
</reference>
<gene>
    <name evidence="1" type="ORF">F4694_001576</name>
</gene>
<evidence type="ECO:0000313" key="2">
    <source>
        <dbReference type="Proteomes" id="UP000548423"/>
    </source>
</evidence>
<protein>
    <submittedName>
        <fullName evidence="1">Uncharacterized protein</fullName>
    </submittedName>
</protein>
<dbReference type="Proteomes" id="UP000548423">
    <property type="component" value="Unassembled WGS sequence"/>
</dbReference>
<proteinExistence type="predicted"/>
<sequence>MKIHLPRFSKRLVIKSRMPAFFLFSKWEQYKRKSNIIMLKKRGIQLSYGKINMSIPDEHELLRRIYGKKIINRN</sequence>
<organism evidence="1 2">
    <name type="scientific">Neobacillus niacini</name>
    <dbReference type="NCBI Taxonomy" id="86668"/>
    <lineage>
        <taxon>Bacteria</taxon>
        <taxon>Bacillati</taxon>
        <taxon>Bacillota</taxon>
        <taxon>Bacilli</taxon>
        <taxon>Bacillales</taxon>
        <taxon>Bacillaceae</taxon>
        <taxon>Neobacillus</taxon>
    </lineage>
</organism>
<comment type="caution">
    <text evidence="1">The sequence shown here is derived from an EMBL/GenBank/DDBJ whole genome shotgun (WGS) entry which is preliminary data.</text>
</comment>